<dbReference type="Proteomes" id="UP000783686">
    <property type="component" value="Unassembled WGS sequence"/>
</dbReference>
<dbReference type="InterPro" id="IPR016161">
    <property type="entry name" value="Ald_DH/histidinol_DH"/>
</dbReference>
<dbReference type="Pfam" id="PF00171">
    <property type="entry name" value="Aldedh"/>
    <property type="match status" value="1"/>
</dbReference>
<gene>
    <name evidence="4" type="ORF">BOKJ2_LOCUS7776</name>
</gene>
<dbReference type="Gene3D" id="3.40.309.10">
    <property type="entry name" value="Aldehyde Dehydrogenase, Chain A, domain 2"/>
    <property type="match status" value="1"/>
</dbReference>
<protein>
    <recommendedName>
        <fullName evidence="3">Aldehyde dehydrogenase domain-containing protein</fullName>
    </recommendedName>
</protein>
<feature type="domain" description="Aldehyde dehydrogenase" evidence="3">
    <location>
        <begin position="24"/>
        <end position="403"/>
    </location>
</feature>
<sequence>MGLIQSILEDDVVSCSDSEHEPTKSEIRQEETHKLIESQKLFFMSGKTFDVDYRLSLLNKLKCLFETNIEDFSNALSGDLKCSVDILKNTHFKEVEDEFQYIFEKLNEIKKTSSKVYDRPAGSVLILGTFTFPITACFVPAMAALAAGNVVVIKPSELAPRTARALTDTFDEAFLEDQLAVIPGDQWTAKELLNESWDHIFFVGPHRVAKFVLSAAAQHFTPVTLELLGRSLAFILPGADIEGAAKEIACNKWNANALLSESIDYVICSKEDDIHKLADLLNHEIVKSFGRNPEDSNAFKRVLNRQFYDKIENVLTKTEGDLLASPSIGYDNRSDYYIAPYIYKVEVGDILLKEELIGPILPIVLIEDAQEAVDYINRNGEKPANVFLYGNDEKQVKNLQFQIKTERLGVRTARNSVKYVEKNNLTAPTLRAGDLFERFSRRTLKHD</sequence>
<evidence type="ECO:0000313" key="5">
    <source>
        <dbReference type="Proteomes" id="UP000614601"/>
    </source>
</evidence>
<dbReference type="OrthoDB" id="440325at2759"/>
<dbReference type="InterPro" id="IPR012394">
    <property type="entry name" value="Aldehyde_DH_NAD(P)"/>
</dbReference>
<dbReference type="GO" id="GO:0005737">
    <property type="term" value="C:cytoplasm"/>
    <property type="evidence" value="ECO:0007669"/>
    <property type="project" value="TreeGrafter"/>
</dbReference>
<dbReference type="GO" id="GO:0006081">
    <property type="term" value="P:aldehyde metabolic process"/>
    <property type="evidence" value="ECO:0007669"/>
    <property type="project" value="InterPro"/>
</dbReference>
<comment type="similarity">
    <text evidence="1">Belongs to the aldehyde dehydrogenase family.</text>
</comment>
<dbReference type="SUPFAM" id="SSF53720">
    <property type="entry name" value="ALDH-like"/>
    <property type="match status" value="1"/>
</dbReference>
<keyword evidence="2" id="KW-0560">Oxidoreductase</keyword>
<dbReference type="PANTHER" id="PTHR43570:SF16">
    <property type="entry name" value="ALDEHYDE DEHYDROGENASE TYPE III, ISOFORM Q"/>
    <property type="match status" value="1"/>
</dbReference>
<evidence type="ECO:0000256" key="1">
    <source>
        <dbReference type="ARBA" id="ARBA00009986"/>
    </source>
</evidence>
<name>A0A811KS11_9BILA</name>
<evidence type="ECO:0000259" key="3">
    <source>
        <dbReference type="Pfam" id="PF00171"/>
    </source>
</evidence>
<comment type="caution">
    <text evidence="4">The sequence shown here is derived from an EMBL/GenBank/DDBJ whole genome shotgun (WGS) entry which is preliminary data.</text>
</comment>
<dbReference type="Gene3D" id="3.40.605.10">
    <property type="entry name" value="Aldehyde Dehydrogenase, Chain A, domain 1"/>
    <property type="match status" value="1"/>
</dbReference>
<organism evidence="4 5">
    <name type="scientific">Bursaphelenchus okinawaensis</name>
    <dbReference type="NCBI Taxonomy" id="465554"/>
    <lineage>
        <taxon>Eukaryota</taxon>
        <taxon>Metazoa</taxon>
        <taxon>Ecdysozoa</taxon>
        <taxon>Nematoda</taxon>
        <taxon>Chromadorea</taxon>
        <taxon>Rhabditida</taxon>
        <taxon>Tylenchina</taxon>
        <taxon>Tylenchomorpha</taxon>
        <taxon>Aphelenchoidea</taxon>
        <taxon>Aphelenchoididae</taxon>
        <taxon>Bursaphelenchus</taxon>
    </lineage>
</organism>
<dbReference type="AlphaFoldDB" id="A0A811KS11"/>
<reference evidence="4" key="1">
    <citation type="submission" date="2020-09" db="EMBL/GenBank/DDBJ databases">
        <authorList>
            <person name="Kikuchi T."/>
        </authorList>
    </citation>
    <scope>NUCLEOTIDE SEQUENCE</scope>
    <source>
        <strain evidence="4">SH1</strain>
    </source>
</reference>
<dbReference type="InterPro" id="IPR016163">
    <property type="entry name" value="Ald_DH_C"/>
</dbReference>
<dbReference type="InterPro" id="IPR016162">
    <property type="entry name" value="Ald_DH_N"/>
</dbReference>
<evidence type="ECO:0000313" key="4">
    <source>
        <dbReference type="EMBL" id="CAD5218566.1"/>
    </source>
</evidence>
<dbReference type="PANTHER" id="PTHR43570">
    <property type="entry name" value="ALDEHYDE DEHYDROGENASE"/>
    <property type="match status" value="1"/>
</dbReference>
<dbReference type="EMBL" id="CAJFCW020000004">
    <property type="protein sequence ID" value="CAG9110999.1"/>
    <property type="molecule type" value="Genomic_DNA"/>
</dbReference>
<dbReference type="InterPro" id="IPR015590">
    <property type="entry name" value="Aldehyde_DH_dom"/>
</dbReference>
<accession>A0A811KS11</accession>
<keyword evidence="5" id="KW-1185">Reference proteome</keyword>
<dbReference type="GO" id="GO:0004029">
    <property type="term" value="F:aldehyde dehydrogenase (NAD+) activity"/>
    <property type="evidence" value="ECO:0007669"/>
    <property type="project" value="TreeGrafter"/>
</dbReference>
<dbReference type="EMBL" id="CAJFDH010000004">
    <property type="protein sequence ID" value="CAD5218566.1"/>
    <property type="molecule type" value="Genomic_DNA"/>
</dbReference>
<dbReference type="Proteomes" id="UP000614601">
    <property type="component" value="Unassembled WGS sequence"/>
</dbReference>
<proteinExistence type="inferred from homology"/>
<evidence type="ECO:0000256" key="2">
    <source>
        <dbReference type="ARBA" id="ARBA00023002"/>
    </source>
</evidence>